<dbReference type="PANTHER" id="PTHR34075:SF5">
    <property type="entry name" value="BLR3430 PROTEIN"/>
    <property type="match status" value="1"/>
</dbReference>
<dbReference type="AlphaFoldDB" id="A0A4V6Q709"/>
<dbReference type="Proteomes" id="UP000294927">
    <property type="component" value="Unassembled WGS sequence"/>
</dbReference>
<reference evidence="3 4" key="1">
    <citation type="submission" date="2019-03" db="EMBL/GenBank/DDBJ databases">
        <title>Genomic Encyclopedia of Archaeal and Bacterial Type Strains, Phase II (KMG-II): from individual species to whole genera.</title>
        <authorList>
            <person name="Goeker M."/>
        </authorList>
    </citation>
    <scope>NUCLEOTIDE SEQUENCE [LARGE SCALE GENOMIC DNA]</scope>
    <source>
        <strain evidence="3 4">DSM 45499</strain>
    </source>
</reference>
<sequence length="135" mass="14716">MTRPLPTPTDLSRPFWDGLADGALRLQRCTACGHLRNPIATVCPQCLSSDYEWEALSGRGTVFSTVVFHQVYNKAFATEVPYNVSIVELAEGPHLLSNVVGVPPGEVRVGDAVQVTFTEVAPGVTIHQFRHEDPS</sequence>
<dbReference type="RefSeq" id="WP_133900971.1">
    <property type="nucleotide sequence ID" value="NZ_SOCP01000001.1"/>
</dbReference>
<evidence type="ECO:0000259" key="2">
    <source>
        <dbReference type="Pfam" id="PF12172"/>
    </source>
</evidence>
<dbReference type="SUPFAM" id="SSF50249">
    <property type="entry name" value="Nucleic acid-binding proteins"/>
    <property type="match status" value="1"/>
</dbReference>
<dbReference type="PANTHER" id="PTHR34075">
    <property type="entry name" value="BLR3430 PROTEIN"/>
    <property type="match status" value="1"/>
</dbReference>
<dbReference type="InterPro" id="IPR002878">
    <property type="entry name" value="ChsH2_C"/>
</dbReference>
<comment type="caution">
    <text evidence="3">The sequence shown here is derived from an EMBL/GenBank/DDBJ whole genome shotgun (WGS) entry which is preliminary data.</text>
</comment>
<dbReference type="InterPro" id="IPR012340">
    <property type="entry name" value="NA-bd_OB-fold"/>
</dbReference>
<feature type="domain" description="ChsH2 rubredoxin-like zinc ribbon" evidence="2">
    <location>
        <begin position="16"/>
        <end position="52"/>
    </location>
</feature>
<dbReference type="Gene3D" id="6.10.30.10">
    <property type="match status" value="1"/>
</dbReference>
<feature type="domain" description="ChsH2 C-terminal OB-fold" evidence="1">
    <location>
        <begin position="53"/>
        <end position="117"/>
    </location>
</feature>
<name>A0A4V6Q709_9PSEU</name>
<gene>
    <name evidence="3" type="ORF">CLV71_101614</name>
</gene>
<dbReference type="OrthoDB" id="4275032at2"/>
<dbReference type="InterPro" id="IPR022002">
    <property type="entry name" value="ChsH2_Znr"/>
</dbReference>
<evidence type="ECO:0000259" key="1">
    <source>
        <dbReference type="Pfam" id="PF01796"/>
    </source>
</evidence>
<keyword evidence="4" id="KW-1185">Reference proteome</keyword>
<accession>A0A4V6Q709</accession>
<dbReference type="Pfam" id="PF01796">
    <property type="entry name" value="OB_ChsH2_C"/>
    <property type="match status" value="1"/>
</dbReference>
<evidence type="ECO:0000313" key="3">
    <source>
        <dbReference type="EMBL" id="TDV57741.1"/>
    </source>
</evidence>
<dbReference type="EMBL" id="SOCP01000001">
    <property type="protein sequence ID" value="TDV57741.1"/>
    <property type="molecule type" value="Genomic_DNA"/>
</dbReference>
<evidence type="ECO:0008006" key="5">
    <source>
        <dbReference type="Google" id="ProtNLM"/>
    </source>
</evidence>
<protein>
    <recommendedName>
        <fullName evidence="5">OB-fold protein</fullName>
    </recommendedName>
</protein>
<evidence type="ECO:0000313" key="4">
    <source>
        <dbReference type="Proteomes" id="UP000294927"/>
    </source>
</evidence>
<proteinExistence type="predicted"/>
<dbReference type="Pfam" id="PF12172">
    <property type="entry name" value="zf-ChsH2"/>
    <property type="match status" value="1"/>
</dbReference>
<organism evidence="3 4">
    <name type="scientific">Actinophytocola oryzae</name>
    <dbReference type="NCBI Taxonomy" id="502181"/>
    <lineage>
        <taxon>Bacteria</taxon>
        <taxon>Bacillati</taxon>
        <taxon>Actinomycetota</taxon>
        <taxon>Actinomycetes</taxon>
        <taxon>Pseudonocardiales</taxon>
        <taxon>Pseudonocardiaceae</taxon>
    </lineage>
</organism>
<dbReference type="InterPro" id="IPR052513">
    <property type="entry name" value="Thioester_dehydratase-like"/>
</dbReference>